<dbReference type="PANTHER" id="PTHR43133:SF39">
    <property type="entry name" value="SIMILAR TO RNA POLYMERASE SIGMA-E FACTOR"/>
    <property type="match status" value="1"/>
</dbReference>
<proteinExistence type="inferred from homology"/>
<dbReference type="SUPFAM" id="SSF88659">
    <property type="entry name" value="Sigma3 and sigma4 domains of RNA polymerase sigma factors"/>
    <property type="match status" value="1"/>
</dbReference>
<dbReference type="AlphaFoldDB" id="A0A2U2HNJ9"/>
<dbReference type="InterPro" id="IPR039425">
    <property type="entry name" value="RNA_pol_sigma-70-like"/>
</dbReference>
<keyword evidence="2" id="KW-0805">Transcription regulation</keyword>
<dbReference type="GO" id="GO:0006352">
    <property type="term" value="P:DNA-templated transcription initiation"/>
    <property type="evidence" value="ECO:0007669"/>
    <property type="project" value="InterPro"/>
</dbReference>
<sequence>MVIKPDLAALFVKASSGDKPSLDTVFSVVYPALKKIARGYLYSESRNNTLQPTALVNEAYLKLVSTDDLGWEDRKHFLTLAARSMRQVLVDYARARNADKRGADAEKIPYLTEQMPLPPCDTEQLVKLNDALATLENVAPRQASLVNLRYFAGLSIEETAEVLDISPATAKRDWSVARLWLLYELEEK</sequence>
<dbReference type="InterPro" id="IPR036388">
    <property type="entry name" value="WH-like_DNA-bd_sf"/>
</dbReference>
<evidence type="ECO:0000256" key="2">
    <source>
        <dbReference type="ARBA" id="ARBA00023015"/>
    </source>
</evidence>
<evidence type="ECO:0000313" key="6">
    <source>
        <dbReference type="EMBL" id="PWF49080.1"/>
    </source>
</evidence>
<organism evidence="6 7">
    <name type="scientific">Massilia glaciei</name>
    <dbReference type="NCBI Taxonomy" id="1524097"/>
    <lineage>
        <taxon>Bacteria</taxon>
        <taxon>Pseudomonadati</taxon>
        <taxon>Pseudomonadota</taxon>
        <taxon>Betaproteobacteria</taxon>
        <taxon>Burkholderiales</taxon>
        <taxon>Oxalobacteraceae</taxon>
        <taxon>Telluria group</taxon>
        <taxon>Massilia</taxon>
    </lineage>
</organism>
<keyword evidence="7" id="KW-1185">Reference proteome</keyword>
<dbReference type="InterPro" id="IPR013325">
    <property type="entry name" value="RNA_pol_sigma_r2"/>
</dbReference>
<feature type="domain" description="RNA polymerase sigma-70 ECF-like HTH" evidence="5">
    <location>
        <begin position="7"/>
        <end position="186"/>
    </location>
</feature>
<comment type="caution">
    <text evidence="6">The sequence shown here is derived from an EMBL/GenBank/DDBJ whole genome shotgun (WGS) entry which is preliminary data.</text>
</comment>
<evidence type="ECO:0000256" key="3">
    <source>
        <dbReference type="ARBA" id="ARBA00023082"/>
    </source>
</evidence>
<evidence type="ECO:0000256" key="4">
    <source>
        <dbReference type="ARBA" id="ARBA00023163"/>
    </source>
</evidence>
<dbReference type="GO" id="GO:0016987">
    <property type="term" value="F:sigma factor activity"/>
    <property type="evidence" value="ECO:0007669"/>
    <property type="project" value="UniProtKB-KW"/>
</dbReference>
<dbReference type="SUPFAM" id="SSF88946">
    <property type="entry name" value="Sigma2 domain of RNA polymerase sigma factors"/>
    <property type="match status" value="1"/>
</dbReference>
<dbReference type="EMBL" id="PXWF02000116">
    <property type="protein sequence ID" value="PWF49080.1"/>
    <property type="molecule type" value="Genomic_DNA"/>
</dbReference>
<evidence type="ECO:0000313" key="7">
    <source>
        <dbReference type="Proteomes" id="UP000241421"/>
    </source>
</evidence>
<dbReference type="InterPro" id="IPR011517">
    <property type="entry name" value="RNA_pol_sigma70_ECF-like"/>
</dbReference>
<dbReference type="PANTHER" id="PTHR43133">
    <property type="entry name" value="RNA POLYMERASE ECF-TYPE SIGMA FACTO"/>
    <property type="match status" value="1"/>
</dbReference>
<accession>A0A2U2HNJ9</accession>
<comment type="similarity">
    <text evidence="1">Belongs to the sigma-70 factor family. ECF subfamily.</text>
</comment>
<dbReference type="NCBIfam" id="TIGR02937">
    <property type="entry name" value="sigma70-ECF"/>
    <property type="match status" value="1"/>
</dbReference>
<protein>
    <submittedName>
        <fullName evidence="6">RNA polymerase subunit sigma-70</fullName>
    </submittedName>
</protein>
<evidence type="ECO:0000259" key="5">
    <source>
        <dbReference type="Pfam" id="PF07638"/>
    </source>
</evidence>
<reference evidence="6 7" key="1">
    <citation type="submission" date="2018-04" db="EMBL/GenBank/DDBJ databases">
        <title>Massilia violaceinigra sp. nov., a novel purple-pigmented bacterium isolated from Tianshan glacier, Xinjiang, China.</title>
        <authorList>
            <person name="Wang H."/>
        </authorList>
    </citation>
    <scope>NUCLEOTIDE SEQUENCE [LARGE SCALE GENOMIC DNA]</scope>
    <source>
        <strain evidence="6 7">B448-2</strain>
    </source>
</reference>
<dbReference type="OrthoDB" id="278371at2"/>
<dbReference type="Gene3D" id="1.10.10.10">
    <property type="entry name" value="Winged helix-like DNA-binding domain superfamily/Winged helix DNA-binding domain"/>
    <property type="match status" value="1"/>
</dbReference>
<dbReference type="Pfam" id="PF07638">
    <property type="entry name" value="Sigma70_ECF"/>
    <property type="match status" value="1"/>
</dbReference>
<evidence type="ECO:0000256" key="1">
    <source>
        <dbReference type="ARBA" id="ARBA00010641"/>
    </source>
</evidence>
<keyword evidence="3" id="KW-0731">Sigma factor</keyword>
<keyword evidence="4" id="KW-0804">Transcription</keyword>
<dbReference type="NCBIfam" id="TIGR02999">
    <property type="entry name" value="Sig-70_X6"/>
    <property type="match status" value="1"/>
</dbReference>
<dbReference type="InterPro" id="IPR014284">
    <property type="entry name" value="RNA_pol_sigma-70_dom"/>
</dbReference>
<dbReference type="InterPro" id="IPR013324">
    <property type="entry name" value="RNA_pol_sigma_r3/r4-like"/>
</dbReference>
<gene>
    <name evidence="6" type="ORF">C7C56_008510</name>
</gene>
<dbReference type="InterPro" id="IPR053812">
    <property type="entry name" value="HTH_Sigma70_ECF-like"/>
</dbReference>
<name>A0A2U2HNJ9_9BURK</name>
<dbReference type="Proteomes" id="UP000241421">
    <property type="component" value="Unassembled WGS sequence"/>
</dbReference>